<evidence type="ECO:0000256" key="1">
    <source>
        <dbReference type="SAM" id="MobiDB-lite"/>
    </source>
</evidence>
<dbReference type="EMBL" id="JABFTP020000103">
    <property type="protein sequence ID" value="KAL3277789.1"/>
    <property type="molecule type" value="Genomic_DNA"/>
</dbReference>
<accession>A0ABD2NGW5</accession>
<evidence type="ECO:0000313" key="3">
    <source>
        <dbReference type="Proteomes" id="UP001516400"/>
    </source>
</evidence>
<sequence length="150" mass="17369">MLERELKVLFFYGIQGITETGNQFLEDILFNIIKEKLKIEITDKDVMHISLIGKKNSNKRPILIRLSNFAVKQKIWKNVKVLMNTGIFISEYFRTGKKTGKASLSQYNKLVMDKKTYTLEECRETFSSNRNNTRKGTVGNRNKNTGLEPS</sequence>
<dbReference type="Proteomes" id="UP001516400">
    <property type="component" value="Unassembled WGS sequence"/>
</dbReference>
<keyword evidence="3" id="KW-1185">Reference proteome</keyword>
<name>A0ABD2NGW5_9CUCU</name>
<evidence type="ECO:0000313" key="2">
    <source>
        <dbReference type="EMBL" id="KAL3277789.1"/>
    </source>
</evidence>
<gene>
    <name evidence="2" type="ORF">HHI36_013131</name>
</gene>
<reference evidence="2 3" key="1">
    <citation type="journal article" date="2021" name="BMC Biol.">
        <title>Horizontally acquired antibacterial genes associated with adaptive radiation of ladybird beetles.</title>
        <authorList>
            <person name="Li H.S."/>
            <person name="Tang X.F."/>
            <person name="Huang Y.H."/>
            <person name="Xu Z.Y."/>
            <person name="Chen M.L."/>
            <person name="Du X.Y."/>
            <person name="Qiu B.Y."/>
            <person name="Chen P.T."/>
            <person name="Zhang W."/>
            <person name="Slipinski A."/>
            <person name="Escalona H.E."/>
            <person name="Waterhouse R.M."/>
            <person name="Zwick A."/>
            <person name="Pang H."/>
        </authorList>
    </citation>
    <scope>NUCLEOTIDE SEQUENCE [LARGE SCALE GENOMIC DNA]</scope>
    <source>
        <strain evidence="2">SYSU2018</strain>
    </source>
</reference>
<proteinExistence type="predicted"/>
<protein>
    <submittedName>
        <fullName evidence="2">Uncharacterized protein</fullName>
    </submittedName>
</protein>
<organism evidence="2 3">
    <name type="scientific">Cryptolaemus montrouzieri</name>
    <dbReference type="NCBI Taxonomy" id="559131"/>
    <lineage>
        <taxon>Eukaryota</taxon>
        <taxon>Metazoa</taxon>
        <taxon>Ecdysozoa</taxon>
        <taxon>Arthropoda</taxon>
        <taxon>Hexapoda</taxon>
        <taxon>Insecta</taxon>
        <taxon>Pterygota</taxon>
        <taxon>Neoptera</taxon>
        <taxon>Endopterygota</taxon>
        <taxon>Coleoptera</taxon>
        <taxon>Polyphaga</taxon>
        <taxon>Cucujiformia</taxon>
        <taxon>Coccinelloidea</taxon>
        <taxon>Coccinellidae</taxon>
        <taxon>Scymninae</taxon>
        <taxon>Scymnini</taxon>
        <taxon>Cryptolaemus</taxon>
    </lineage>
</organism>
<dbReference type="AlphaFoldDB" id="A0ABD2NGW5"/>
<feature type="region of interest" description="Disordered" evidence="1">
    <location>
        <begin position="128"/>
        <end position="150"/>
    </location>
</feature>
<comment type="caution">
    <text evidence="2">The sequence shown here is derived from an EMBL/GenBank/DDBJ whole genome shotgun (WGS) entry which is preliminary data.</text>
</comment>